<feature type="domain" description="CCT" evidence="3">
    <location>
        <begin position="122"/>
        <end position="164"/>
    </location>
</feature>
<protein>
    <recommendedName>
        <fullName evidence="3">CCT domain-containing protein</fullName>
    </recommendedName>
</protein>
<dbReference type="EMBL" id="MPUH01000278">
    <property type="protein sequence ID" value="OMJ84150.1"/>
    <property type="molecule type" value="Genomic_DNA"/>
</dbReference>
<keyword evidence="5" id="KW-1185">Reference proteome</keyword>
<dbReference type="Pfam" id="PF06203">
    <property type="entry name" value="CCT"/>
    <property type="match status" value="1"/>
</dbReference>
<evidence type="ECO:0000313" key="5">
    <source>
        <dbReference type="Proteomes" id="UP000187209"/>
    </source>
</evidence>
<dbReference type="GO" id="GO:0005634">
    <property type="term" value="C:nucleus"/>
    <property type="evidence" value="ECO:0007669"/>
    <property type="project" value="UniProtKB-SubCell"/>
</dbReference>
<dbReference type="Proteomes" id="UP000187209">
    <property type="component" value="Unassembled WGS sequence"/>
</dbReference>
<dbReference type="PROSITE" id="PS51017">
    <property type="entry name" value="CCT"/>
    <property type="match status" value="1"/>
</dbReference>
<sequence length="181" mass="21017">MFGTNYFQEGLEGFEQGLMPPEMTGFFLPTFNHFNMEMLQKDFLGAPHLNDSEAQDHTQLFQILDQAMQNVPEELKNWFPFPFDFPVPPPAEFAQITSPILIQKPGILSQNIKIGSITLEERRLKVQKFLEKRKHRNFKKKISYMCRKKVADKRVRIKGRFVSKVQAEAILTEKDKPVGSD</sequence>
<keyword evidence="2" id="KW-0539">Nucleus</keyword>
<dbReference type="InterPro" id="IPR045281">
    <property type="entry name" value="CONSTANS-like"/>
</dbReference>
<reference evidence="4 5" key="1">
    <citation type="submission" date="2016-11" db="EMBL/GenBank/DDBJ databases">
        <title>The macronuclear genome of Stentor coeruleus: a giant cell with tiny introns.</title>
        <authorList>
            <person name="Slabodnick M."/>
            <person name="Ruby J.G."/>
            <person name="Reiff S.B."/>
            <person name="Swart E.C."/>
            <person name="Gosai S."/>
            <person name="Prabakaran S."/>
            <person name="Witkowska E."/>
            <person name="Larue G.E."/>
            <person name="Fisher S."/>
            <person name="Freeman R.M."/>
            <person name="Gunawardena J."/>
            <person name="Chu W."/>
            <person name="Stover N.A."/>
            <person name="Gregory B.D."/>
            <person name="Nowacki M."/>
            <person name="Derisi J."/>
            <person name="Roy S.W."/>
            <person name="Marshall W.F."/>
            <person name="Sood P."/>
        </authorList>
    </citation>
    <scope>NUCLEOTIDE SEQUENCE [LARGE SCALE GENOMIC DNA]</scope>
    <source>
        <strain evidence="4">WM001</strain>
    </source>
</reference>
<evidence type="ECO:0000256" key="1">
    <source>
        <dbReference type="ARBA" id="ARBA00004123"/>
    </source>
</evidence>
<name>A0A1R2C592_9CILI</name>
<evidence type="ECO:0000256" key="2">
    <source>
        <dbReference type="ARBA" id="ARBA00023242"/>
    </source>
</evidence>
<proteinExistence type="predicted"/>
<comment type="caution">
    <text evidence="4">The sequence shown here is derived from an EMBL/GenBank/DDBJ whole genome shotgun (WGS) entry which is preliminary data.</text>
</comment>
<dbReference type="PANTHER" id="PTHR31319:SF77">
    <property type="entry name" value="ZINC FINGER PROTEIN CONSTANS-LIKE 4"/>
    <property type="match status" value="1"/>
</dbReference>
<gene>
    <name evidence="4" type="ORF">SteCoe_14774</name>
</gene>
<dbReference type="PANTHER" id="PTHR31319">
    <property type="entry name" value="ZINC FINGER PROTEIN CONSTANS-LIKE 4"/>
    <property type="match status" value="1"/>
</dbReference>
<comment type="subcellular location">
    <subcellularLocation>
        <location evidence="1">Nucleus</location>
    </subcellularLocation>
</comment>
<evidence type="ECO:0000313" key="4">
    <source>
        <dbReference type="EMBL" id="OMJ84150.1"/>
    </source>
</evidence>
<dbReference type="OrthoDB" id="289777at2759"/>
<dbReference type="InterPro" id="IPR010402">
    <property type="entry name" value="CCT_domain"/>
</dbReference>
<accession>A0A1R2C592</accession>
<evidence type="ECO:0000259" key="3">
    <source>
        <dbReference type="PROSITE" id="PS51017"/>
    </source>
</evidence>
<organism evidence="4 5">
    <name type="scientific">Stentor coeruleus</name>
    <dbReference type="NCBI Taxonomy" id="5963"/>
    <lineage>
        <taxon>Eukaryota</taxon>
        <taxon>Sar</taxon>
        <taxon>Alveolata</taxon>
        <taxon>Ciliophora</taxon>
        <taxon>Postciliodesmatophora</taxon>
        <taxon>Heterotrichea</taxon>
        <taxon>Heterotrichida</taxon>
        <taxon>Stentoridae</taxon>
        <taxon>Stentor</taxon>
    </lineage>
</organism>
<dbReference type="AlphaFoldDB" id="A0A1R2C592"/>